<evidence type="ECO:0000313" key="4">
    <source>
        <dbReference type="Proteomes" id="UP000799537"/>
    </source>
</evidence>
<keyword evidence="4" id="KW-1185">Reference proteome</keyword>
<evidence type="ECO:0000256" key="1">
    <source>
        <dbReference type="ARBA" id="ARBA00023242"/>
    </source>
</evidence>
<evidence type="ECO:0008006" key="5">
    <source>
        <dbReference type="Google" id="ProtNLM"/>
    </source>
</evidence>
<feature type="compositionally biased region" description="Acidic residues" evidence="2">
    <location>
        <begin position="36"/>
        <end position="49"/>
    </location>
</feature>
<accession>A0A6A6BVV9</accession>
<sequence length="1029" mass="115743">MSETPSKNPKKGKAKAQEQDEDKRHQEREAGARGDDDQEAEEGQEDSEQDDKNEGESELTFEDFDDLTPWQECLVKGRLAKETYAVIVDRIKNDPRLLKSWADEPDKAAPTTSVLQGRWRTLRKLAKSGTLLGQARRKSKPRDPASNYTVEDFNGIAMEDWERYVVDQSLQNAKQQAIADAINTDPELLRSYLQSQRSKGAQISVWTVGRAWISMKDEAKARKWAAAKHRDLTAGILNSDAYQAVSKFSSRDANEVLPRDSTTTIPLATQEERETQRQLTSQRYLKPAKTLTDEAIINSGARFFDSLPTWQKLLLKQRREKTTKQTAELLNSNADFKASYQATRTKHMKDIDKTPLSEDNIATYLKNIKRKAKEVGIGEDVPPKRAKLSRPGDSAPTDPTPTYPTPTDHAYAFQQMCERAAQVQGDLGHNANAYHLLPTAMLAHLAEQRNLAVASNSPRAALIRSLYLQDAIQGGVLPEGPQVLDPLYIDTSIDVQLLARRNSLWLRSRGLQGEQQGPVRAADTVHNVTRRLSVALGRFTGVPLAQARAKLPDRPQTHISRFDLVQYIDALEGFEWTASERFGSTLWHQLKTDELRVAARDRGADPDVVRSDESTIRAWLIENHKSARSAAELSIDDAEAIVSEIMPDFLRSIHPFFRQVVGPAVPHALAQTHNGHFVASRSVLDRIEHDIEDGIVLNHTSNTGLLCGVRALMEALQNARWRRAQALYRSWDSTDESLRGEEPDIPTPLNYHNLMHAMFADHDEERADDSTHEAVPNTMGRLTDEFRNFLVRRLVDSGFVPGSRAFDEELGQLSTRNNFNATHLQLMVDFMLERRDLEEYVAIGLVVGGTTPESPRAQAHILGPVNDDTPVAWIHHDGVQGGDDAPMLGHYSSITQDGERGAFMIYWGFNLPDQQNLSRRSNAPQAETEEDKAKGRERYQRQIVRCHASACKGCRETKMVTKMVACNGKHNQRACTRCKSLKQTCVFESFEESDWVKIDQLGMMSLKDVPEEAFQRWDAPLPLKNSNAC</sequence>
<dbReference type="EMBL" id="ML993652">
    <property type="protein sequence ID" value="KAF2158683.1"/>
    <property type="molecule type" value="Genomic_DNA"/>
</dbReference>
<dbReference type="OrthoDB" id="10687302at2759"/>
<organism evidence="3 4">
    <name type="scientific">Zasmidium cellare ATCC 36951</name>
    <dbReference type="NCBI Taxonomy" id="1080233"/>
    <lineage>
        <taxon>Eukaryota</taxon>
        <taxon>Fungi</taxon>
        <taxon>Dikarya</taxon>
        <taxon>Ascomycota</taxon>
        <taxon>Pezizomycotina</taxon>
        <taxon>Dothideomycetes</taxon>
        <taxon>Dothideomycetidae</taxon>
        <taxon>Mycosphaerellales</taxon>
        <taxon>Mycosphaerellaceae</taxon>
        <taxon>Zasmidium</taxon>
    </lineage>
</organism>
<dbReference type="RefSeq" id="XP_033659572.1">
    <property type="nucleotide sequence ID" value="XM_033810096.1"/>
</dbReference>
<reference evidence="3" key="1">
    <citation type="journal article" date="2020" name="Stud. Mycol.">
        <title>101 Dothideomycetes genomes: a test case for predicting lifestyles and emergence of pathogens.</title>
        <authorList>
            <person name="Haridas S."/>
            <person name="Albert R."/>
            <person name="Binder M."/>
            <person name="Bloem J."/>
            <person name="Labutti K."/>
            <person name="Salamov A."/>
            <person name="Andreopoulos B."/>
            <person name="Baker S."/>
            <person name="Barry K."/>
            <person name="Bills G."/>
            <person name="Bluhm B."/>
            <person name="Cannon C."/>
            <person name="Castanera R."/>
            <person name="Culley D."/>
            <person name="Daum C."/>
            <person name="Ezra D."/>
            <person name="Gonzalez J."/>
            <person name="Henrissat B."/>
            <person name="Kuo A."/>
            <person name="Liang C."/>
            <person name="Lipzen A."/>
            <person name="Lutzoni F."/>
            <person name="Magnuson J."/>
            <person name="Mondo S."/>
            <person name="Nolan M."/>
            <person name="Ohm R."/>
            <person name="Pangilinan J."/>
            <person name="Park H.-J."/>
            <person name="Ramirez L."/>
            <person name="Alfaro M."/>
            <person name="Sun H."/>
            <person name="Tritt A."/>
            <person name="Yoshinaga Y."/>
            <person name="Zwiers L.-H."/>
            <person name="Turgeon B."/>
            <person name="Goodwin S."/>
            <person name="Spatafora J."/>
            <person name="Crous P."/>
            <person name="Grigoriev I."/>
        </authorList>
    </citation>
    <scope>NUCLEOTIDE SEQUENCE</scope>
    <source>
        <strain evidence="3">ATCC 36951</strain>
    </source>
</reference>
<dbReference type="GO" id="GO:0008270">
    <property type="term" value="F:zinc ion binding"/>
    <property type="evidence" value="ECO:0007669"/>
    <property type="project" value="InterPro"/>
</dbReference>
<gene>
    <name evidence="3" type="ORF">M409DRAFT_30846</name>
</gene>
<dbReference type="Proteomes" id="UP000799537">
    <property type="component" value="Unassembled WGS sequence"/>
</dbReference>
<dbReference type="GO" id="GO:0000981">
    <property type="term" value="F:DNA-binding transcription factor activity, RNA polymerase II-specific"/>
    <property type="evidence" value="ECO:0007669"/>
    <property type="project" value="InterPro"/>
</dbReference>
<feature type="region of interest" description="Disordered" evidence="2">
    <location>
        <begin position="375"/>
        <end position="404"/>
    </location>
</feature>
<evidence type="ECO:0000256" key="2">
    <source>
        <dbReference type="SAM" id="MobiDB-lite"/>
    </source>
</evidence>
<name>A0A6A6BVV9_ZASCE</name>
<keyword evidence="1" id="KW-0539">Nucleus</keyword>
<feature type="compositionally biased region" description="Basic and acidic residues" evidence="2">
    <location>
        <begin position="15"/>
        <end position="35"/>
    </location>
</feature>
<proteinExistence type="predicted"/>
<dbReference type="InterPro" id="IPR001138">
    <property type="entry name" value="Zn2Cys6_DnaBD"/>
</dbReference>
<evidence type="ECO:0000313" key="3">
    <source>
        <dbReference type="EMBL" id="KAF2158683.1"/>
    </source>
</evidence>
<feature type="region of interest" description="Disordered" evidence="2">
    <location>
        <begin position="1"/>
        <end position="63"/>
    </location>
</feature>
<dbReference type="AlphaFoldDB" id="A0A6A6BVV9"/>
<protein>
    <recommendedName>
        <fullName evidence="5">Zn(2)-C6 fungal-type domain-containing protein</fullName>
    </recommendedName>
</protein>
<feature type="region of interest" description="Disordered" evidence="2">
    <location>
        <begin position="917"/>
        <end position="937"/>
    </location>
</feature>
<dbReference type="CDD" id="cd00067">
    <property type="entry name" value="GAL4"/>
    <property type="match status" value="1"/>
</dbReference>
<dbReference type="GeneID" id="54563368"/>